<dbReference type="Proteomes" id="UP000004221">
    <property type="component" value="Unassembled WGS sequence"/>
</dbReference>
<evidence type="ECO:0000313" key="2">
    <source>
        <dbReference type="Proteomes" id="UP000004221"/>
    </source>
</evidence>
<protein>
    <submittedName>
        <fullName evidence="1">Uncharacterized protein</fullName>
    </submittedName>
</protein>
<dbReference type="Pfam" id="PF23140">
    <property type="entry name" value="Gp80"/>
    <property type="match status" value="1"/>
</dbReference>
<accession>I4EG41</accession>
<gene>
    <name evidence="1" type="ORF">NITHO_2520028</name>
</gene>
<dbReference type="RefSeq" id="WP_008477127.1">
    <property type="nucleotide sequence ID" value="NZ_CAGS01000171.1"/>
</dbReference>
<name>I4EG41_9BACT</name>
<proteinExistence type="predicted"/>
<sequence length="152" mass="16164">MNIGWTEHARDAFLNAALRGQGGTITWPAGALYAAALTVNPQTLDVSDMVEVDSVTHPEYARVQVEFDAPVTEDIGGPPATNFRRKCDSTAEEIWPDADASWGTIVALAFFDAATGGNCWYVRAVATSKDIDEGDTLRAGAGKISISFLNAA</sequence>
<evidence type="ECO:0000313" key="1">
    <source>
        <dbReference type="EMBL" id="CCF83653.1"/>
    </source>
</evidence>
<comment type="caution">
    <text evidence="1">The sequence shown here is derived from an EMBL/GenBank/DDBJ whole genome shotgun (WGS) entry which is preliminary data.</text>
</comment>
<reference evidence="1 2" key="1">
    <citation type="journal article" date="2012" name="ISME J.">
        <title>Nitrification expanded: discovery, physiology and genomics of a nitrite-oxidizing bacterium from the phylum Chloroflexi.</title>
        <authorList>
            <person name="Sorokin D.Y."/>
            <person name="Lucker S."/>
            <person name="Vejmelkova D."/>
            <person name="Kostrikina N.A."/>
            <person name="Kleerebezem R."/>
            <person name="Rijpstra W.I."/>
            <person name="Damste J.S."/>
            <person name="Le Paslier D."/>
            <person name="Muyzer G."/>
            <person name="Wagner M."/>
            <person name="van Loosdrecht M.C."/>
            <person name="Daims H."/>
        </authorList>
    </citation>
    <scope>NUCLEOTIDE SEQUENCE [LARGE SCALE GENOMIC DNA]</scope>
    <source>
        <strain evidence="2">none</strain>
    </source>
</reference>
<dbReference type="InterPro" id="IPR056908">
    <property type="entry name" value="Gp80-like"/>
</dbReference>
<keyword evidence="2" id="KW-1185">Reference proteome</keyword>
<dbReference type="AlphaFoldDB" id="I4EG41"/>
<organism evidence="1 2">
    <name type="scientific">Nitrolancea hollandica Lb</name>
    <dbReference type="NCBI Taxonomy" id="1129897"/>
    <lineage>
        <taxon>Bacteria</taxon>
        <taxon>Pseudomonadati</taxon>
        <taxon>Thermomicrobiota</taxon>
        <taxon>Thermomicrobia</taxon>
        <taxon>Sphaerobacterales</taxon>
        <taxon>Sphaerobacterineae</taxon>
        <taxon>Sphaerobacteraceae</taxon>
        <taxon>Nitrolancea</taxon>
    </lineage>
</organism>
<dbReference type="EMBL" id="CAGS01000171">
    <property type="protein sequence ID" value="CCF83653.1"/>
    <property type="molecule type" value="Genomic_DNA"/>
</dbReference>